<name>A0A9Q3C0G0_9BASI</name>
<reference evidence="4" key="1">
    <citation type="submission" date="2021-03" db="EMBL/GenBank/DDBJ databases">
        <title>Draft genome sequence of rust myrtle Austropuccinia psidii MF-1, a brazilian biotype.</title>
        <authorList>
            <person name="Quecine M.C."/>
            <person name="Pachon D.M.R."/>
            <person name="Bonatelli M.L."/>
            <person name="Correr F.H."/>
            <person name="Franceschini L.M."/>
            <person name="Leite T.F."/>
            <person name="Margarido G.R.A."/>
            <person name="Almeida C.A."/>
            <person name="Ferrarezi J.A."/>
            <person name="Labate C.A."/>
        </authorList>
    </citation>
    <scope>NUCLEOTIDE SEQUENCE</scope>
    <source>
        <strain evidence="4">MF-1</strain>
    </source>
</reference>
<sequence length="268" mass="30911">MYTCYRKFPIAFHLSILSFPVAIALFYSFLERFSQVSSRYRSARSKENPNCRMKAFHYQVLARVFFPMCHTLISLRTISISSQVYINRGAVNYLVSHTELNNLRFCIDSESKALLKLDKYPQNRLTESVLVPFLFPAFAHHTVVYSTLLLVLKGTKMKRLIEMPSNSLQSKPCPQDLKSLIPELSIAGQLSYFRISNPIFRPHPCFFVILITENSDLSLHAMISPVEAFRMVLSVVYVCPVCKKSFVEYEEELAHYRAAHTNGIYDKK</sequence>
<organism evidence="4 5">
    <name type="scientific">Austropuccinia psidii MF-1</name>
    <dbReference type="NCBI Taxonomy" id="1389203"/>
    <lineage>
        <taxon>Eukaryota</taxon>
        <taxon>Fungi</taxon>
        <taxon>Dikarya</taxon>
        <taxon>Basidiomycota</taxon>
        <taxon>Pucciniomycotina</taxon>
        <taxon>Pucciniomycetes</taxon>
        <taxon>Pucciniales</taxon>
        <taxon>Sphaerophragmiaceae</taxon>
        <taxon>Austropuccinia</taxon>
    </lineage>
</organism>
<dbReference type="PROSITE" id="PS50157">
    <property type="entry name" value="ZINC_FINGER_C2H2_2"/>
    <property type="match status" value="1"/>
</dbReference>
<dbReference type="GO" id="GO:0008270">
    <property type="term" value="F:zinc ion binding"/>
    <property type="evidence" value="ECO:0007669"/>
    <property type="project" value="UniProtKB-KW"/>
</dbReference>
<feature type="transmembrane region" description="Helical" evidence="2">
    <location>
        <begin position="129"/>
        <end position="152"/>
    </location>
</feature>
<protein>
    <recommendedName>
        <fullName evidence="3">C2H2-type domain-containing protein</fullName>
    </recommendedName>
</protein>
<keyword evidence="2" id="KW-1133">Transmembrane helix</keyword>
<keyword evidence="2" id="KW-0812">Transmembrane</keyword>
<keyword evidence="1" id="KW-0862">Zinc</keyword>
<comment type="caution">
    <text evidence="4">The sequence shown here is derived from an EMBL/GenBank/DDBJ whole genome shotgun (WGS) entry which is preliminary data.</text>
</comment>
<keyword evidence="1" id="KW-0479">Metal-binding</keyword>
<evidence type="ECO:0000313" key="5">
    <source>
        <dbReference type="Proteomes" id="UP000765509"/>
    </source>
</evidence>
<evidence type="ECO:0000313" key="4">
    <source>
        <dbReference type="EMBL" id="MBW0474919.1"/>
    </source>
</evidence>
<evidence type="ECO:0000256" key="1">
    <source>
        <dbReference type="PROSITE-ProRule" id="PRU00042"/>
    </source>
</evidence>
<evidence type="ECO:0000256" key="2">
    <source>
        <dbReference type="SAM" id="Phobius"/>
    </source>
</evidence>
<feature type="transmembrane region" description="Helical" evidence="2">
    <location>
        <begin position="12"/>
        <end position="30"/>
    </location>
</feature>
<dbReference type="AlphaFoldDB" id="A0A9Q3C0G0"/>
<keyword evidence="5" id="KW-1185">Reference proteome</keyword>
<feature type="domain" description="C2H2-type" evidence="3">
    <location>
        <begin position="237"/>
        <end position="262"/>
    </location>
</feature>
<dbReference type="PROSITE" id="PS00028">
    <property type="entry name" value="ZINC_FINGER_C2H2_1"/>
    <property type="match status" value="1"/>
</dbReference>
<keyword evidence="1" id="KW-0863">Zinc-finger</keyword>
<dbReference type="EMBL" id="AVOT02003920">
    <property type="protein sequence ID" value="MBW0474919.1"/>
    <property type="molecule type" value="Genomic_DNA"/>
</dbReference>
<gene>
    <name evidence="4" type="ORF">O181_014634</name>
</gene>
<dbReference type="InterPro" id="IPR013087">
    <property type="entry name" value="Znf_C2H2_type"/>
</dbReference>
<evidence type="ECO:0000259" key="3">
    <source>
        <dbReference type="PROSITE" id="PS50157"/>
    </source>
</evidence>
<dbReference type="Proteomes" id="UP000765509">
    <property type="component" value="Unassembled WGS sequence"/>
</dbReference>
<keyword evidence="2" id="KW-0472">Membrane</keyword>
<proteinExistence type="predicted"/>
<accession>A0A9Q3C0G0</accession>